<keyword evidence="5" id="KW-0812">Transmembrane</keyword>
<keyword evidence="1" id="KW-0732">Signal</keyword>
<dbReference type="GO" id="GO:0005886">
    <property type="term" value="C:plasma membrane"/>
    <property type="evidence" value="ECO:0007669"/>
    <property type="project" value="TreeGrafter"/>
</dbReference>
<dbReference type="PANTHER" id="PTHR11738">
    <property type="entry name" value="MHC CLASS I NK CELL RECEPTOR"/>
    <property type="match status" value="1"/>
</dbReference>
<reference evidence="7" key="1">
    <citation type="submission" date="2025-08" db="UniProtKB">
        <authorList>
            <consortium name="Ensembl"/>
        </authorList>
    </citation>
    <scope>IDENTIFICATION</scope>
</reference>
<dbReference type="Pfam" id="PF00047">
    <property type="entry name" value="ig"/>
    <property type="match status" value="1"/>
</dbReference>
<evidence type="ECO:0000256" key="3">
    <source>
        <dbReference type="ARBA" id="ARBA00023319"/>
    </source>
</evidence>
<evidence type="ECO:0000313" key="8">
    <source>
        <dbReference type="Proteomes" id="UP000472241"/>
    </source>
</evidence>
<feature type="region of interest" description="Disordered" evidence="4">
    <location>
        <begin position="1"/>
        <end position="87"/>
    </location>
</feature>
<dbReference type="InterPro" id="IPR007110">
    <property type="entry name" value="Ig-like_dom"/>
</dbReference>
<evidence type="ECO:0000259" key="6">
    <source>
        <dbReference type="PROSITE" id="PS50835"/>
    </source>
</evidence>
<dbReference type="InterPro" id="IPR013151">
    <property type="entry name" value="Immunoglobulin_dom"/>
</dbReference>
<dbReference type="InterPro" id="IPR036179">
    <property type="entry name" value="Ig-like_dom_sf"/>
</dbReference>
<dbReference type="GO" id="GO:0007166">
    <property type="term" value="P:cell surface receptor signaling pathway"/>
    <property type="evidence" value="ECO:0007669"/>
    <property type="project" value="UniProtKB-ARBA"/>
</dbReference>
<dbReference type="AlphaFoldDB" id="A0A667HTM1"/>
<dbReference type="FunFam" id="2.60.40.10:FF:000049">
    <property type="entry name" value="Leukocyte immunoglobulin-like receptor subfamily B member 1"/>
    <property type="match status" value="3"/>
</dbReference>
<dbReference type="Gene3D" id="2.60.40.10">
    <property type="entry name" value="Immunoglobulins"/>
    <property type="match status" value="3"/>
</dbReference>
<feature type="domain" description="Ig-like" evidence="6">
    <location>
        <begin position="182"/>
        <end position="265"/>
    </location>
</feature>
<keyword evidence="8" id="KW-1185">Reference proteome</keyword>
<accession>A0A667HTM1</accession>
<sequence length="524" mass="57559">MVDTTSPPSGRPPVTPWTSWSQVRGHGFSQGPRLCTGPAGGVPGVGGWGQGCGVPREGERQRDRGWGRGETQRTDRQTQFRARMDSPSPAFLSPGQLPSTPSLSVHPVVPQGQCVTLQCHSHCRFGMFRLYKVTGALIAELHSIMLQDSFLAGPVTPAHAGTYRCCGSYLGSSSVWSPPSDPLLIVVTGVYRKPSLSAQPGPLVKSEGNMTLHCRSEIQFESFVLHSEELSKAPWHLPGQPHREGSHANFIMGPVTAAHAGTYRCFGFLNHSFYEWSTPSDLLDIMITGENKLSLWAQLGAVLSSGENMTLSCCSESNFDVYRLPRDGQLCGHQLAEGQRHDGASWAHFLLGPAKPALGGTYIFHGSFNSSPCEWSGPSDPLYLSVTGEEVTPDTCMFWLGPLVAIVFLTILLFFLTHRWCHATKSESWEQEASFHLSRDPPAEDAQEVTYTELGHCIFTQQKTTPTSQGPKEHSSDASVYMEFVRPIKCEVMCPQAKTVNNFVLHCLQGKQLYCSHRLKCETH</sequence>
<evidence type="ECO:0000256" key="5">
    <source>
        <dbReference type="SAM" id="Phobius"/>
    </source>
</evidence>
<dbReference type="PANTHER" id="PTHR11738:SF113">
    <property type="entry name" value="KILLER CELL IMMUNOGLOBULIN-LIKE RECEPTOR 2DL4"/>
    <property type="match status" value="1"/>
</dbReference>
<proteinExistence type="predicted"/>
<protein>
    <recommendedName>
        <fullName evidence="6">Ig-like domain-containing protein</fullName>
    </recommendedName>
</protein>
<feature type="compositionally biased region" description="Basic and acidic residues" evidence="4">
    <location>
        <begin position="56"/>
        <end position="84"/>
    </location>
</feature>
<keyword evidence="2" id="KW-1015">Disulfide bond</keyword>
<dbReference type="InterPro" id="IPR050412">
    <property type="entry name" value="Ig-like_Receptors_ImmuneReg"/>
</dbReference>
<dbReference type="InterPro" id="IPR013783">
    <property type="entry name" value="Ig-like_fold"/>
</dbReference>
<dbReference type="PROSITE" id="PS50835">
    <property type="entry name" value="IG_LIKE"/>
    <property type="match status" value="1"/>
</dbReference>
<dbReference type="SMART" id="SM00409">
    <property type="entry name" value="IG"/>
    <property type="match status" value="3"/>
</dbReference>
<reference evidence="7" key="2">
    <citation type="submission" date="2025-09" db="UniProtKB">
        <authorList>
            <consortium name="Ensembl"/>
        </authorList>
    </citation>
    <scope>IDENTIFICATION</scope>
</reference>
<keyword evidence="3" id="KW-0393">Immunoglobulin domain</keyword>
<dbReference type="Ensembl" id="ENSLCNT00005033448.1">
    <property type="protein sequence ID" value="ENSLCNP00005029969.1"/>
    <property type="gene ID" value="ENSLCNG00005019013.1"/>
</dbReference>
<dbReference type="GO" id="GO:0002764">
    <property type="term" value="P:immune response-regulating signaling pathway"/>
    <property type="evidence" value="ECO:0007669"/>
    <property type="project" value="TreeGrafter"/>
</dbReference>
<evidence type="ECO:0000256" key="4">
    <source>
        <dbReference type="SAM" id="MobiDB-lite"/>
    </source>
</evidence>
<evidence type="ECO:0000313" key="7">
    <source>
        <dbReference type="Ensembl" id="ENSLCNP00005029969.1"/>
    </source>
</evidence>
<feature type="compositionally biased region" description="Gly residues" evidence="4">
    <location>
        <begin position="38"/>
        <end position="52"/>
    </location>
</feature>
<evidence type="ECO:0000256" key="1">
    <source>
        <dbReference type="ARBA" id="ARBA00022729"/>
    </source>
</evidence>
<organism evidence="7 8">
    <name type="scientific">Lynx canadensis</name>
    <name type="common">Canada lynx</name>
    <name type="synonym">Felis canadensis</name>
    <dbReference type="NCBI Taxonomy" id="61383"/>
    <lineage>
        <taxon>Eukaryota</taxon>
        <taxon>Metazoa</taxon>
        <taxon>Chordata</taxon>
        <taxon>Craniata</taxon>
        <taxon>Vertebrata</taxon>
        <taxon>Euteleostomi</taxon>
        <taxon>Mammalia</taxon>
        <taxon>Eutheria</taxon>
        <taxon>Laurasiatheria</taxon>
        <taxon>Carnivora</taxon>
        <taxon>Feliformia</taxon>
        <taxon>Felidae</taxon>
        <taxon>Felinae</taxon>
        <taxon>Lynx</taxon>
    </lineage>
</organism>
<evidence type="ECO:0000256" key="2">
    <source>
        <dbReference type="ARBA" id="ARBA00023157"/>
    </source>
</evidence>
<dbReference type="SUPFAM" id="SSF48726">
    <property type="entry name" value="Immunoglobulin"/>
    <property type="match status" value="3"/>
</dbReference>
<keyword evidence="5" id="KW-0472">Membrane</keyword>
<keyword evidence="5" id="KW-1133">Transmembrane helix</keyword>
<name>A0A667HTM1_LYNCA</name>
<dbReference type="InterPro" id="IPR003599">
    <property type="entry name" value="Ig_sub"/>
</dbReference>
<dbReference type="Proteomes" id="UP000472241">
    <property type="component" value="Unplaced"/>
</dbReference>
<feature type="transmembrane region" description="Helical" evidence="5">
    <location>
        <begin position="397"/>
        <end position="416"/>
    </location>
</feature>